<protein>
    <submittedName>
        <fullName evidence="1">Signal peptide protein</fullName>
    </submittedName>
</protein>
<name>A0A5K3G0L7_MESCO</name>
<sequence length="159" mass="18057">MTTLDSESTSRTLRIILTSFGSDCHWLCCLRFRLNEELFDNREDIRINVGITSKKTTQFAQRTNSTICITVEDNYRPCLNGAHSKILTRSLLWDPANAKALIAGAFLMSATRQRCNLDLKLSTTGQKLIRLSRPHGVIPAEFSCFTWFLLTVFLSSQLH</sequence>
<dbReference type="AlphaFoldDB" id="A0A5K3G0L7"/>
<accession>A0A5K3G0L7</accession>
<evidence type="ECO:0000313" key="1">
    <source>
        <dbReference type="WBParaSite" id="MCU_011736-RA"/>
    </source>
</evidence>
<dbReference type="WBParaSite" id="MCU_011736-RA">
    <property type="protein sequence ID" value="MCU_011736-RA"/>
    <property type="gene ID" value="MCU_011736"/>
</dbReference>
<proteinExistence type="predicted"/>
<organism evidence="1">
    <name type="scientific">Mesocestoides corti</name>
    <name type="common">Flatworm</name>
    <dbReference type="NCBI Taxonomy" id="53468"/>
    <lineage>
        <taxon>Eukaryota</taxon>
        <taxon>Metazoa</taxon>
        <taxon>Spiralia</taxon>
        <taxon>Lophotrochozoa</taxon>
        <taxon>Platyhelminthes</taxon>
        <taxon>Cestoda</taxon>
        <taxon>Eucestoda</taxon>
        <taxon>Cyclophyllidea</taxon>
        <taxon>Mesocestoididae</taxon>
        <taxon>Mesocestoides</taxon>
    </lineage>
</organism>
<reference evidence="1" key="1">
    <citation type="submission" date="2019-11" db="UniProtKB">
        <authorList>
            <consortium name="WormBaseParasite"/>
        </authorList>
    </citation>
    <scope>IDENTIFICATION</scope>
</reference>